<comment type="catalytic activity">
    <reaction evidence="11 12">
        <text>GTP + AH2 + S-adenosyl-L-methionine = (8S)-3',8-cyclo-7,8-dihydroguanosine 5'-triphosphate + 5'-deoxyadenosine + L-methionine + A + H(+)</text>
        <dbReference type="Rhea" id="RHEA:49576"/>
        <dbReference type="ChEBI" id="CHEBI:13193"/>
        <dbReference type="ChEBI" id="CHEBI:15378"/>
        <dbReference type="ChEBI" id="CHEBI:17319"/>
        <dbReference type="ChEBI" id="CHEBI:17499"/>
        <dbReference type="ChEBI" id="CHEBI:37565"/>
        <dbReference type="ChEBI" id="CHEBI:57844"/>
        <dbReference type="ChEBI" id="CHEBI:59789"/>
        <dbReference type="ChEBI" id="CHEBI:131766"/>
        <dbReference type="EC" id="4.1.99.22"/>
    </reaction>
</comment>
<dbReference type="InterPro" id="IPR006638">
    <property type="entry name" value="Elp3/MiaA/NifB-like_rSAM"/>
</dbReference>
<evidence type="ECO:0000256" key="11">
    <source>
        <dbReference type="ARBA" id="ARBA00048697"/>
    </source>
</evidence>
<dbReference type="InterPro" id="IPR007197">
    <property type="entry name" value="rSAM"/>
</dbReference>
<dbReference type="Proteomes" id="UP000006055">
    <property type="component" value="Chromosome"/>
</dbReference>
<evidence type="ECO:0000256" key="12">
    <source>
        <dbReference type="HAMAP-Rule" id="MF_01225"/>
    </source>
</evidence>
<name>I4C3W1_DESTA</name>
<evidence type="ECO:0000259" key="13">
    <source>
        <dbReference type="PROSITE" id="PS51918"/>
    </source>
</evidence>
<dbReference type="InterPro" id="IPR010505">
    <property type="entry name" value="MoaA_twitch"/>
</dbReference>
<feature type="binding site" evidence="12">
    <location>
        <position position="28"/>
    </location>
    <ligand>
        <name>[4Fe-4S] cluster</name>
        <dbReference type="ChEBI" id="CHEBI:49883"/>
        <label>1</label>
        <note>4Fe-4S-S-AdoMet</note>
    </ligand>
</feature>
<evidence type="ECO:0000256" key="6">
    <source>
        <dbReference type="ARBA" id="ARBA00023004"/>
    </source>
</evidence>
<keyword evidence="5 12" id="KW-0547">Nucleotide-binding</keyword>
<dbReference type="PROSITE" id="PS51918">
    <property type="entry name" value="RADICAL_SAM"/>
    <property type="match status" value="1"/>
</dbReference>
<feature type="binding site" evidence="12">
    <location>
        <position position="71"/>
    </location>
    <ligand>
        <name>S-adenosyl-L-methionine</name>
        <dbReference type="ChEBI" id="CHEBI:59789"/>
    </ligand>
</feature>
<dbReference type="OrthoDB" id="9763993at2"/>
<dbReference type="PROSITE" id="PS01305">
    <property type="entry name" value="MOAA_NIFB_PQQE"/>
    <property type="match status" value="1"/>
</dbReference>
<comment type="subunit">
    <text evidence="12">Monomer and homodimer.</text>
</comment>
<feature type="binding site" evidence="12">
    <location>
        <position position="31"/>
    </location>
    <ligand>
        <name>[4Fe-4S] cluster</name>
        <dbReference type="ChEBI" id="CHEBI:49883"/>
        <label>1</label>
        <note>4Fe-4S-S-AdoMet</note>
    </ligand>
</feature>
<dbReference type="GO" id="GO:0046872">
    <property type="term" value="F:metal ion binding"/>
    <property type="evidence" value="ECO:0007669"/>
    <property type="project" value="UniProtKB-KW"/>
</dbReference>
<accession>I4C3W1</accession>
<dbReference type="HOGENOM" id="CLU_009273_0_1_7"/>
<organism evidence="14 15">
    <name type="scientific">Desulfomonile tiedjei (strain ATCC 49306 / DSM 6799 / DCB-1)</name>
    <dbReference type="NCBI Taxonomy" id="706587"/>
    <lineage>
        <taxon>Bacteria</taxon>
        <taxon>Pseudomonadati</taxon>
        <taxon>Thermodesulfobacteriota</taxon>
        <taxon>Desulfomonilia</taxon>
        <taxon>Desulfomonilales</taxon>
        <taxon>Desulfomonilaceae</taxon>
        <taxon>Desulfomonile</taxon>
    </lineage>
</organism>
<evidence type="ECO:0000256" key="7">
    <source>
        <dbReference type="ARBA" id="ARBA00023014"/>
    </source>
</evidence>
<dbReference type="CDD" id="cd01335">
    <property type="entry name" value="Radical_SAM"/>
    <property type="match status" value="1"/>
</dbReference>
<dbReference type="GO" id="GO:1904047">
    <property type="term" value="F:S-adenosyl-L-methionine binding"/>
    <property type="evidence" value="ECO:0007669"/>
    <property type="project" value="UniProtKB-UniRule"/>
</dbReference>
<dbReference type="eggNOG" id="COG2896">
    <property type="taxonomic scope" value="Bacteria"/>
</dbReference>
<dbReference type="SFLD" id="SFLDG01383">
    <property type="entry name" value="cyclic_pyranopterin_phosphate"/>
    <property type="match status" value="1"/>
</dbReference>
<evidence type="ECO:0000256" key="1">
    <source>
        <dbReference type="ARBA" id="ARBA00012167"/>
    </source>
</evidence>
<feature type="binding site" evidence="12">
    <location>
        <position position="258"/>
    </location>
    <ligand>
        <name>[4Fe-4S] cluster</name>
        <dbReference type="ChEBI" id="CHEBI:49883"/>
        <label>2</label>
        <note>4Fe-4S-substrate</note>
    </ligand>
</feature>
<dbReference type="SFLD" id="SFLDS00029">
    <property type="entry name" value="Radical_SAM"/>
    <property type="match status" value="1"/>
</dbReference>
<dbReference type="GO" id="GO:0061799">
    <property type="term" value="F:cyclic pyranopterin monophosphate synthase activity"/>
    <property type="evidence" value="ECO:0007669"/>
    <property type="project" value="TreeGrafter"/>
</dbReference>
<evidence type="ECO:0000256" key="2">
    <source>
        <dbReference type="ARBA" id="ARBA00022485"/>
    </source>
</evidence>
<dbReference type="SMART" id="SM00729">
    <property type="entry name" value="Elp3"/>
    <property type="match status" value="1"/>
</dbReference>
<dbReference type="UniPathway" id="UPA00344"/>
<dbReference type="InterPro" id="IPR013483">
    <property type="entry name" value="MoaA"/>
</dbReference>
<sequence>MSNSLMDAYGRTIQYLRVSITDLCNLRCIYCRPPEGVPLVTHEEILRYEEILAIVGIFRDLGIKKIRVTGGEPLVRRGVREFIARLAAMKGIEDVGLTTNGVLLASMAKDLRAAGLKRVNVSLDSMDRENFRRITGSDKLELVLKGIREALAVGFSPVKINVVLLQGINETDVAEFARLTIHEPVYVRFIERMPFGSESLPSSPDSFSAHRVLEMIRKEVGELKIMDREPLDGPATMYTLKGAAGRIGIIDPVTGHFCGTCNRMRLTARGTLRPCLLGSAEIDVKTPLRHGATPAELTEIVRSAVLAKPVGHPGEPQRMCDGMNTIGG</sequence>
<evidence type="ECO:0000256" key="10">
    <source>
        <dbReference type="ARBA" id="ARBA00023239"/>
    </source>
</evidence>
<dbReference type="InterPro" id="IPR013785">
    <property type="entry name" value="Aldolase_TIM"/>
</dbReference>
<feature type="binding site" evidence="12">
    <location>
        <position position="159"/>
    </location>
    <ligand>
        <name>GTP</name>
        <dbReference type="ChEBI" id="CHEBI:37565"/>
    </ligand>
</feature>
<dbReference type="Pfam" id="PF06463">
    <property type="entry name" value="Mob_synth_C"/>
    <property type="match status" value="1"/>
</dbReference>
<evidence type="ECO:0000256" key="4">
    <source>
        <dbReference type="ARBA" id="ARBA00022723"/>
    </source>
</evidence>
<keyword evidence="15" id="KW-1185">Reference proteome</keyword>
<proteinExistence type="inferred from homology"/>
<comment type="pathway">
    <text evidence="12">Cofactor biosynthesis; molybdopterin biosynthesis.</text>
</comment>
<dbReference type="CDD" id="cd21117">
    <property type="entry name" value="Twitch_MoaA"/>
    <property type="match status" value="1"/>
</dbReference>
<evidence type="ECO:0000313" key="14">
    <source>
        <dbReference type="EMBL" id="AFM24252.1"/>
    </source>
</evidence>
<dbReference type="HAMAP" id="MF_01225_B">
    <property type="entry name" value="MoaA_B"/>
    <property type="match status" value="1"/>
</dbReference>
<feature type="binding site" evidence="12">
    <location>
        <position position="261"/>
    </location>
    <ligand>
        <name>[4Fe-4S] cluster</name>
        <dbReference type="ChEBI" id="CHEBI:49883"/>
        <label>2</label>
        <note>4Fe-4S-substrate</note>
    </ligand>
</feature>
<dbReference type="KEGG" id="dti:Desti_1540"/>
<comment type="cofactor">
    <cofactor evidence="12">
        <name>[4Fe-4S] cluster</name>
        <dbReference type="ChEBI" id="CHEBI:49883"/>
    </cofactor>
    <text evidence="12">Binds 2 [4Fe-4S] clusters. Binds 1 [4Fe-4S] cluster coordinated with 3 cysteines and an exchangeable S-adenosyl-L-methionine and 1 [4Fe-4S] cluster coordinated with 3 cysteines and the GTP-derived substrate.</text>
</comment>
<feature type="binding site" evidence="12">
    <location>
        <position position="275"/>
    </location>
    <ligand>
        <name>[4Fe-4S] cluster</name>
        <dbReference type="ChEBI" id="CHEBI:49883"/>
        <label>2</label>
        <note>4Fe-4S-substrate</note>
    </ligand>
</feature>
<dbReference type="AlphaFoldDB" id="I4C3W1"/>
<dbReference type="InterPro" id="IPR040064">
    <property type="entry name" value="MoaA-like"/>
</dbReference>
<comment type="similarity">
    <text evidence="12">Belongs to the radical SAM superfamily. MoaA family.</text>
</comment>
<dbReference type="EMBL" id="CP003360">
    <property type="protein sequence ID" value="AFM24252.1"/>
    <property type="molecule type" value="Genomic_DNA"/>
</dbReference>
<dbReference type="STRING" id="706587.Desti_1540"/>
<keyword evidence="6 12" id="KW-0408">Iron</keyword>
<dbReference type="NCBIfam" id="NF001199">
    <property type="entry name" value="PRK00164.2-1"/>
    <property type="match status" value="1"/>
</dbReference>
<dbReference type="NCBIfam" id="TIGR02666">
    <property type="entry name" value="moaA"/>
    <property type="match status" value="1"/>
</dbReference>
<feature type="binding site" evidence="12">
    <location>
        <position position="98"/>
    </location>
    <ligand>
        <name>GTP</name>
        <dbReference type="ChEBI" id="CHEBI:37565"/>
    </ligand>
</feature>
<dbReference type="GO" id="GO:0061798">
    <property type="term" value="F:GTP 3',8'-cyclase activity"/>
    <property type="evidence" value="ECO:0007669"/>
    <property type="project" value="UniProtKB-UniRule"/>
</dbReference>
<dbReference type="GO" id="GO:0051539">
    <property type="term" value="F:4 iron, 4 sulfur cluster binding"/>
    <property type="evidence" value="ECO:0007669"/>
    <property type="project" value="UniProtKB-UniRule"/>
</dbReference>
<keyword evidence="10 12" id="KW-0456">Lyase</keyword>
<dbReference type="Pfam" id="PF04055">
    <property type="entry name" value="Radical_SAM"/>
    <property type="match status" value="1"/>
</dbReference>
<dbReference type="PANTHER" id="PTHR22960">
    <property type="entry name" value="MOLYBDOPTERIN COFACTOR SYNTHESIS PROTEIN A"/>
    <property type="match status" value="1"/>
</dbReference>
<dbReference type="InterPro" id="IPR050105">
    <property type="entry name" value="MoCo_biosynth_MoaA/MoaC"/>
</dbReference>
<dbReference type="InterPro" id="IPR000385">
    <property type="entry name" value="MoaA_NifB_PqqE_Fe-S-bd_CS"/>
</dbReference>
<feature type="binding site" evidence="12">
    <location>
        <position position="30"/>
    </location>
    <ligand>
        <name>S-adenosyl-L-methionine</name>
        <dbReference type="ChEBI" id="CHEBI:59789"/>
    </ligand>
</feature>
<evidence type="ECO:0000256" key="5">
    <source>
        <dbReference type="ARBA" id="ARBA00022741"/>
    </source>
</evidence>
<dbReference type="InterPro" id="IPR058240">
    <property type="entry name" value="rSAM_sf"/>
</dbReference>
<gene>
    <name evidence="12" type="primary">moaA</name>
    <name evidence="14" type="ordered locus">Desti_1540</name>
</gene>
<feature type="binding site" evidence="12">
    <location>
        <position position="193"/>
    </location>
    <ligand>
        <name>S-adenosyl-L-methionine</name>
        <dbReference type="ChEBI" id="CHEBI:59789"/>
    </ligand>
</feature>
<evidence type="ECO:0000256" key="3">
    <source>
        <dbReference type="ARBA" id="ARBA00022691"/>
    </source>
</evidence>
<dbReference type="SUPFAM" id="SSF102114">
    <property type="entry name" value="Radical SAM enzymes"/>
    <property type="match status" value="1"/>
</dbReference>
<dbReference type="PATRIC" id="fig|706587.4.peg.1766"/>
<dbReference type="SFLD" id="SFLDG01067">
    <property type="entry name" value="SPASM/twitch_domain_containing"/>
    <property type="match status" value="1"/>
</dbReference>
<evidence type="ECO:0000256" key="9">
    <source>
        <dbReference type="ARBA" id="ARBA00023150"/>
    </source>
</evidence>
<keyword evidence="3 12" id="KW-0949">S-adenosyl-L-methionine</keyword>
<keyword evidence="2 12" id="KW-0004">4Fe-4S</keyword>
<dbReference type="EC" id="4.1.99.22" evidence="1 12"/>
<keyword evidence="4 12" id="KW-0479">Metal-binding</keyword>
<feature type="binding site" evidence="12">
    <location>
        <position position="122"/>
    </location>
    <ligand>
        <name>S-adenosyl-L-methionine</name>
        <dbReference type="ChEBI" id="CHEBI:59789"/>
    </ligand>
</feature>
<keyword evidence="8 12" id="KW-0342">GTP-binding</keyword>
<dbReference type="GO" id="GO:0005525">
    <property type="term" value="F:GTP binding"/>
    <property type="evidence" value="ECO:0007669"/>
    <property type="project" value="UniProtKB-UniRule"/>
</dbReference>
<keyword evidence="7 12" id="KW-0411">Iron-sulfur</keyword>
<protein>
    <recommendedName>
        <fullName evidence="1 12">GTP 3',8-cyclase</fullName>
        <ecNumber evidence="1 12">4.1.99.22</ecNumber>
    </recommendedName>
    <alternativeName>
        <fullName evidence="12">Molybdenum cofactor biosynthesis protein A</fullName>
    </alternativeName>
</protein>
<dbReference type="SFLD" id="SFLDG01386">
    <property type="entry name" value="main_SPASM_domain-containing"/>
    <property type="match status" value="1"/>
</dbReference>
<keyword evidence="9 12" id="KW-0501">Molybdenum cofactor biosynthesis</keyword>
<dbReference type="RefSeq" id="WP_014809400.1">
    <property type="nucleotide sequence ID" value="NC_018025.1"/>
</dbReference>
<reference evidence="15" key="1">
    <citation type="submission" date="2012-06" db="EMBL/GenBank/DDBJ databases">
        <title>Complete sequence of chromosome of Desulfomonile tiedjei DSM 6799.</title>
        <authorList>
            <person name="Lucas S."/>
            <person name="Copeland A."/>
            <person name="Lapidus A."/>
            <person name="Glavina del Rio T."/>
            <person name="Dalin E."/>
            <person name="Tice H."/>
            <person name="Bruce D."/>
            <person name="Goodwin L."/>
            <person name="Pitluck S."/>
            <person name="Peters L."/>
            <person name="Ovchinnikova G."/>
            <person name="Zeytun A."/>
            <person name="Lu M."/>
            <person name="Kyrpides N."/>
            <person name="Mavromatis K."/>
            <person name="Ivanova N."/>
            <person name="Brettin T."/>
            <person name="Detter J.C."/>
            <person name="Han C."/>
            <person name="Larimer F."/>
            <person name="Land M."/>
            <person name="Hauser L."/>
            <person name="Markowitz V."/>
            <person name="Cheng J.-F."/>
            <person name="Hugenholtz P."/>
            <person name="Woyke T."/>
            <person name="Wu D."/>
            <person name="Spring S."/>
            <person name="Schroeder M."/>
            <person name="Brambilla E."/>
            <person name="Klenk H.-P."/>
            <person name="Eisen J.A."/>
        </authorList>
    </citation>
    <scope>NUCLEOTIDE SEQUENCE [LARGE SCALE GENOMIC DNA]</scope>
    <source>
        <strain evidence="15">ATCC 49306 / DSM 6799 / DCB-1</strain>
    </source>
</reference>
<comment type="function">
    <text evidence="12">Catalyzes the cyclization of GTP to (8S)-3',8-cyclo-7,8-dihydroguanosine 5'-triphosphate.</text>
</comment>
<dbReference type="PANTHER" id="PTHR22960:SF0">
    <property type="entry name" value="MOLYBDENUM COFACTOR BIOSYNTHESIS PROTEIN 1"/>
    <property type="match status" value="1"/>
</dbReference>
<feature type="binding site" evidence="12">
    <location>
        <begin position="263"/>
        <end position="265"/>
    </location>
    <ligand>
        <name>GTP</name>
        <dbReference type="ChEBI" id="CHEBI:37565"/>
    </ligand>
</feature>
<feature type="binding site" evidence="12">
    <location>
        <position position="24"/>
    </location>
    <ligand>
        <name>[4Fe-4S] cluster</name>
        <dbReference type="ChEBI" id="CHEBI:49883"/>
        <label>1</label>
        <note>4Fe-4S-S-AdoMet</note>
    </ligand>
</feature>
<dbReference type="Gene3D" id="3.20.20.70">
    <property type="entry name" value="Aldolase class I"/>
    <property type="match status" value="1"/>
</dbReference>
<feature type="binding site" evidence="12">
    <location>
        <position position="17"/>
    </location>
    <ligand>
        <name>GTP</name>
        <dbReference type="ChEBI" id="CHEBI:37565"/>
    </ligand>
</feature>
<evidence type="ECO:0000256" key="8">
    <source>
        <dbReference type="ARBA" id="ARBA00023134"/>
    </source>
</evidence>
<feature type="domain" description="Radical SAM core" evidence="13">
    <location>
        <begin position="8"/>
        <end position="223"/>
    </location>
</feature>
<evidence type="ECO:0000313" key="15">
    <source>
        <dbReference type="Proteomes" id="UP000006055"/>
    </source>
</evidence>
<dbReference type="GO" id="GO:0006777">
    <property type="term" value="P:Mo-molybdopterin cofactor biosynthetic process"/>
    <property type="evidence" value="ECO:0007669"/>
    <property type="project" value="UniProtKB-UniRule"/>
</dbReference>
<feature type="binding site" evidence="12">
    <location>
        <position position="67"/>
    </location>
    <ligand>
        <name>GTP</name>
        <dbReference type="ChEBI" id="CHEBI:37565"/>
    </ligand>
</feature>